<dbReference type="InterPro" id="IPR000477">
    <property type="entry name" value="RT_dom"/>
</dbReference>
<dbReference type="InterPro" id="IPR052343">
    <property type="entry name" value="Retrotransposon-Effector_Assoc"/>
</dbReference>
<gene>
    <name evidence="4" type="ORF">CCAM_LOCUS24612</name>
</gene>
<reference evidence="4 5" key="1">
    <citation type="submission" date="2018-04" db="EMBL/GenBank/DDBJ databases">
        <authorList>
            <person name="Vogel A."/>
        </authorList>
    </citation>
    <scope>NUCLEOTIDE SEQUENCE [LARGE SCALE GENOMIC DNA]</scope>
</reference>
<evidence type="ECO:0000259" key="3">
    <source>
        <dbReference type="PROSITE" id="PS50878"/>
    </source>
</evidence>
<dbReference type="EMBL" id="OOIL02002436">
    <property type="protein sequence ID" value="VFQ82836.1"/>
    <property type="molecule type" value="Genomic_DNA"/>
</dbReference>
<feature type="region of interest" description="Disordered" evidence="2">
    <location>
        <begin position="189"/>
        <end position="245"/>
    </location>
</feature>
<sequence>MKCLYTSEGEIPDEGTAFLLFCDALESGSSCTSPFTADMIFFPIMQLKWCYCVCVNIKANKVEVLDLSSSSAKADDKYEGMPASVVDMYVKFLSNQGLEGLNPKASEFHPSTIPGGREESKSKTLDDSGKAFPILPIADPDQTCGMNSSANTIPLNKGVPLAELDPGPISGEDDIEEVWSDEGYASPIGDEDFFSSPMSEDKSKNNITEIPTETPAANTRKGASKTKPPKPPTRKKSGKTRTSPLPKQLINGFHTCVECKIWIFWKDTYSIDLLTNEDQVVFVKATQLSSCRNSVIAFVYAKTKSWLRKDLWNSLVQFAQSHDNATPWAVKAWGVNVTGPPMFQLYAKLKATMLALSKWNKEVFGNIFLKLEELEANVQQAEEVYQQENSDENLLKLKAITAQYTHQLHLEEMFWKQKAHIQWIEGGDRNSKITDEDNQQLVASPSLEEVKDAVFSLNPNSAAGPDGFTGHFFQKCWDIIHLEIFAMVCGFFKGDYMTKGIAHTAIVLLPKVDSPNTFADFRPISLCNFSSKIISKVMASRLAGILPHVISSSQSGFIQGRSISENILITQELCHGMQLGNRDIVLKLDMAKAYDRVSWSFLIKIQRQLGFCEQWIDMVFRMLSNIWYTVLINGHREGFFTSSRGLRQWDPLSPSLFIITAEFLSQILNQR</sequence>
<dbReference type="CDD" id="cd01650">
    <property type="entry name" value="RT_nLTR_like"/>
    <property type="match status" value="1"/>
</dbReference>
<feature type="coiled-coil region" evidence="1">
    <location>
        <begin position="364"/>
        <end position="391"/>
    </location>
</feature>
<dbReference type="PROSITE" id="PS50878">
    <property type="entry name" value="RT_POL"/>
    <property type="match status" value="1"/>
</dbReference>
<feature type="compositionally biased region" description="Basic residues" evidence="2">
    <location>
        <begin position="222"/>
        <end position="239"/>
    </location>
</feature>
<feature type="non-terminal residue" evidence="4">
    <location>
        <position position="671"/>
    </location>
</feature>
<feature type="region of interest" description="Disordered" evidence="2">
    <location>
        <begin position="103"/>
        <end position="174"/>
    </location>
</feature>
<dbReference type="PANTHER" id="PTHR46890">
    <property type="entry name" value="NON-LTR RETROLELEMENT REVERSE TRANSCRIPTASE-LIKE PROTEIN-RELATED"/>
    <property type="match status" value="1"/>
</dbReference>
<evidence type="ECO:0000313" key="5">
    <source>
        <dbReference type="Proteomes" id="UP000595140"/>
    </source>
</evidence>
<accession>A0A484M450</accession>
<name>A0A484M450_9ASTE</name>
<dbReference type="Pfam" id="PF00078">
    <property type="entry name" value="RVT_1"/>
    <property type="match status" value="1"/>
</dbReference>
<evidence type="ECO:0000256" key="1">
    <source>
        <dbReference type="SAM" id="Coils"/>
    </source>
</evidence>
<feature type="domain" description="Reverse transcriptase" evidence="3">
    <location>
        <begin position="490"/>
        <end position="671"/>
    </location>
</feature>
<feature type="compositionally biased region" description="Basic and acidic residues" evidence="2">
    <location>
        <begin position="116"/>
        <end position="129"/>
    </location>
</feature>
<keyword evidence="5" id="KW-1185">Reference proteome</keyword>
<protein>
    <recommendedName>
        <fullName evidence="3">Reverse transcriptase domain-containing protein</fullName>
    </recommendedName>
</protein>
<dbReference type="PANTHER" id="PTHR46890:SF28">
    <property type="entry name" value="REVERSE TRANSCRIPTASE DOMAIN-CONTAINING PROTEIN"/>
    <property type="match status" value="1"/>
</dbReference>
<dbReference type="AlphaFoldDB" id="A0A484M450"/>
<evidence type="ECO:0000256" key="2">
    <source>
        <dbReference type="SAM" id="MobiDB-lite"/>
    </source>
</evidence>
<dbReference type="OrthoDB" id="1305469at2759"/>
<organism evidence="4 5">
    <name type="scientific">Cuscuta campestris</name>
    <dbReference type="NCBI Taxonomy" id="132261"/>
    <lineage>
        <taxon>Eukaryota</taxon>
        <taxon>Viridiplantae</taxon>
        <taxon>Streptophyta</taxon>
        <taxon>Embryophyta</taxon>
        <taxon>Tracheophyta</taxon>
        <taxon>Spermatophyta</taxon>
        <taxon>Magnoliopsida</taxon>
        <taxon>eudicotyledons</taxon>
        <taxon>Gunneridae</taxon>
        <taxon>Pentapetalae</taxon>
        <taxon>asterids</taxon>
        <taxon>lamiids</taxon>
        <taxon>Solanales</taxon>
        <taxon>Convolvulaceae</taxon>
        <taxon>Cuscuteae</taxon>
        <taxon>Cuscuta</taxon>
        <taxon>Cuscuta subgen. Grammica</taxon>
        <taxon>Cuscuta sect. Cleistogrammica</taxon>
    </lineage>
</organism>
<dbReference type="InterPro" id="IPR043502">
    <property type="entry name" value="DNA/RNA_pol_sf"/>
</dbReference>
<feature type="compositionally biased region" description="Polar residues" evidence="2">
    <location>
        <begin position="205"/>
        <end position="217"/>
    </location>
</feature>
<keyword evidence="1" id="KW-0175">Coiled coil</keyword>
<dbReference type="SUPFAM" id="SSF56672">
    <property type="entry name" value="DNA/RNA polymerases"/>
    <property type="match status" value="1"/>
</dbReference>
<dbReference type="Proteomes" id="UP000595140">
    <property type="component" value="Unassembled WGS sequence"/>
</dbReference>
<proteinExistence type="predicted"/>
<feature type="compositionally biased region" description="Polar residues" evidence="2">
    <location>
        <begin position="144"/>
        <end position="154"/>
    </location>
</feature>
<evidence type="ECO:0000313" key="4">
    <source>
        <dbReference type="EMBL" id="VFQ82836.1"/>
    </source>
</evidence>